<dbReference type="EMBL" id="HG934468">
    <property type="protein sequence ID" value="CDN30250.1"/>
    <property type="molecule type" value="Genomic_DNA"/>
</dbReference>
<dbReference type="Gene3D" id="3.30.70.360">
    <property type="match status" value="1"/>
</dbReference>
<keyword evidence="6" id="KW-0472">Membrane</keyword>
<dbReference type="Proteomes" id="UP000027616">
    <property type="component" value="Chromosome I"/>
</dbReference>
<protein>
    <submittedName>
        <fullName evidence="8">Acetylornithine deacetylase</fullName>
        <ecNumber evidence="8">3.5.1.16</ecNumber>
    </submittedName>
</protein>
<feature type="transmembrane region" description="Helical" evidence="6">
    <location>
        <begin position="12"/>
        <end position="34"/>
    </location>
</feature>
<dbReference type="STRING" id="1433126.BN938_0144"/>
<dbReference type="eggNOG" id="COG0624">
    <property type="taxonomic scope" value="Bacteria"/>
</dbReference>
<keyword evidence="5" id="KW-0170">Cobalt</keyword>
<reference evidence="8 9" key="1">
    <citation type="journal article" date="2015" name="Genome Announc.">
        <title>Complete Genome Sequence of the Novel Leech Symbiont Mucinivorans hirudinis M3T.</title>
        <authorList>
            <person name="Nelson M.C."/>
            <person name="Bomar L."/>
            <person name="Graf J."/>
        </authorList>
    </citation>
    <scope>NUCLEOTIDE SEQUENCE [LARGE SCALE GENOMIC DNA]</scope>
    <source>
        <strain evidence="9">M3</strain>
    </source>
</reference>
<dbReference type="CDD" id="cd05651">
    <property type="entry name" value="M20_ArgE_DapE-like"/>
    <property type="match status" value="1"/>
</dbReference>
<dbReference type="Gene3D" id="3.40.630.10">
    <property type="entry name" value="Zn peptidases"/>
    <property type="match status" value="1"/>
</dbReference>
<evidence type="ECO:0000256" key="4">
    <source>
        <dbReference type="ARBA" id="ARBA00022833"/>
    </source>
</evidence>
<dbReference type="PANTHER" id="PTHR43808:SF31">
    <property type="entry name" value="N-ACETYL-L-CITRULLINE DEACETYLASE"/>
    <property type="match status" value="1"/>
</dbReference>
<dbReference type="Pfam" id="PF07687">
    <property type="entry name" value="M20_dimer"/>
    <property type="match status" value="1"/>
</dbReference>
<gene>
    <name evidence="8" type="ORF">BN938_0144</name>
</gene>
<evidence type="ECO:0000313" key="8">
    <source>
        <dbReference type="EMBL" id="CDN30250.1"/>
    </source>
</evidence>
<sequence length="416" mass="46703">MNFFIPLFYRYLIVNLLNLLIFSKITFIVAPYLASGLSRNNILIINYDETIRSCAGLQELKKIMNYCFMKWTNLLKKLISTPSFSREEDKSADLLYNFLIAEGVMNVSREGNNVWAFNRFFNPEKPTILLNSHHDTVRPNPAYSRDPFEPAEEDGKIYGLGSNDAGASVVALAAAFLHFYNQVDFRYNLCLALTAEEEVSGRGGIESLLPLLPEIDFAIVGEPTLMQMAVAERGLMVLDCLARGKAGHAAREEGENSIYKALKDIEWFRNYRFARVSPLFGAVKMSVTVIGAGSQHNVVPAECRFTVDVRTTECYTNQEVLSIIRENVDCEVLARSMRLKPSSISLDHPLVKIGLEMGLNYYGSPTTSDQALLSCPSLKMGVGDSARSHTADEYVYIEEIAKGIEQYKTMLYKLLQ</sequence>
<evidence type="ECO:0000313" key="9">
    <source>
        <dbReference type="Proteomes" id="UP000027616"/>
    </source>
</evidence>
<accession>A0A060R5W7</accession>
<name>A0A060R5W7_9BACT</name>
<dbReference type="SUPFAM" id="SSF55031">
    <property type="entry name" value="Bacterial exopeptidase dimerisation domain"/>
    <property type="match status" value="1"/>
</dbReference>
<keyword evidence="6" id="KW-0812">Transmembrane</keyword>
<evidence type="ECO:0000256" key="1">
    <source>
        <dbReference type="ARBA" id="ARBA00001947"/>
    </source>
</evidence>
<feature type="domain" description="Peptidase M20 dimerisation" evidence="7">
    <location>
        <begin position="231"/>
        <end position="328"/>
    </location>
</feature>
<dbReference type="GO" id="GO:0006526">
    <property type="term" value="P:L-arginine biosynthetic process"/>
    <property type="evidence" value="ECO:0007669"/>
    <property type="project" value="TreeGrafter"/>
</dbReference>
<dbReference type="PANTHER" id="PTHR43808">
    <property type="entry name" value="ACETYLORNITHINE DEACETYLASE"/>
    <property type="match status" value="1"/>
</dbReference>
<evidence type="ECO:0000259" key="7">
    <source>
        <dbReference type="Pfam" id="PF07687"/>
    </source>
</evidence>
<dbReference type="GO" id="GO:0046872">
    <property type="term" value="F:metal ion binding"/>
    <property type="evidence" value="ECO:0007669"/>
    <property type="project" value="UniProtKB-KW"/>
</dbReference>
<proteinExistence type="predicted"/>
<dbReference type="HOGENOM" id="CLU_021802_2_0_10"/>
<keyword evidence="9" id="KW-1185">Reference proteome</keyword>
<dbReference type="Pfam" id="PF01546">
    <property type="entry name" value="Peptidase_M20"/>
    <property type="match status" value="1"/>
</dbReference>
<dbReference type="EC" id="3.5.1.16" evidence="8"/>
<dbReference type="InterPro" id="IPR036264">
    <property type="entry name" value="Bact_exopeptidase_dim_dom"/>
</dbReference>
<dbReference type="InterPro" id="IPR011650">
    <property type="entry name" value="Peptidase_M20_dimer"/>
</dbReference>
<dbReference type="KEGG" id="rbc:BN938_0144"/>
<dbReference type="PATRIC" id="fig|1433126.3.peg.143"/>
<evidence type="ECO:0000256" key="6">
    <source>
        <dbReference type="SAM" id="Phobius"/>
    </source>
</evidence>
<comment type="cofactor">
    <cofactor evidence="1">
        <name>Zn(2+)</name>
        <dbReference type="ChEBI" id="CHEBI:29105"/>
    </cofactor>
</comment>
<dbReference type="GO" id="GO:0008777">
    <property type="term" value="F:acetylornithine deacetylase activity"/>
    <property type="evidence" value="ECO:0007669"/>
    <property type="project" value="UniProtKB-EC"/>
</dbReference>
<keyword evidence="2" id="KW-0479">Metal-binding</keyword>
<dbReference type="InterPro" id="IPR050072">
    <property type="entry name" value="Peptidase_M20A"/>
</dbReference>
<keyword evidence="3 8" id="KW-0378">Hydrolase</keyword>
<dbReference type="InterPro" id="IPR001261">
    <property type="entry name" value="ArgE/DapE_CS"/>
</dbReference>
<evidence type="ECO:0000256" key="5">
    <source>
        <dbReference type="ARBA" id="ARBA00023285"/>
    </source>
</evidence>
<organism evidence="8 9">
    <name type="scientific">Mucinivorans hirudinis</name>
    <dbReference type="NCBI Taxonomy" id="1433126"/>
    <lineage>
        <taxon>Bacteria</taxon>
        <taxon>Pseudomonadati</taxon>
        <taxon>Bacteroidota</taxon>
        <taxon>Bacteroidia</taxon>
        <taxon>Bacteroidales</taxon>
        <taxon>Rikenellaceae</taxon>
        <taxon>Mucinivorans</taxon>
    </lineage>
</organism>
<dbReference type="PROSITE" id="PS00758">
    <property type="entry name" value="ARGE_DAPE_CPG2_1"/>
    <property type="match status" value="1"/>
</dbReference>
<keyword evidence="6" id="KW-1133">Transmembrane helix</keyword>
<evidence type="ECO:0000256" key="2">
    <source>
        <dbReference type="ARBA" id="ARBA00022723"/>
    </source>
</evidence>
<dbReference type="AlphaFoldDB" id="A0A060R5W7"/>
<evidence type="ECO:0000256" key="3">
    <source>
        <dbReference type="ARBA" id="ARBA00022801"/>
    </source>
</evidence>
<dbReference type="SUPFAM" id="SSF53187">
    <property type="entry name" value="Zn-dependent exopeptidases"/>
    <property type="match status" value="1"/>
</dbReference>
<keyword evidence="4" id="KW-0862">Zinc</keyword>
<dbReference type="InterPro" id="IPR002933">
    <property type="entry name" value="Peptidase_M20"/>
</dbReference>